<keyword evidence="6 9" id="KW-0731">Sigma factor</keyword>
<evidence type="ECO:0000256" key="8">
    <source>
        <dbReference type="ARBA" id="ARBA00023163"/>
    </source>
</evidence>
<evidence type="ECO:0000256" key="2">
    <source>
        <dbReference type="ARBA" id="ARBA00022478"/>
    </source>
</evidence>
<feature type="region of interest" description="Disordered" evidence="10">
    <location>
        <begin position="45"/>
        <end position="74"/>
    </location>
</feature>
<dbReference type="InterPro" id="IPR000394">
    <property type="entry name" value="RNA_pol_sigma_54"/>
</dbReference>
<protein>
    <recommendedName>
        <fullName evidence="9">RNA polymerase sigma-54 factor</fullName>
    </recommendedName>
</protein>
<accession>A0A2N4UHQ3</accession>
<dbReference type="PANTHER" id="PTHR32248">
    <property type="entry name" value="RNA POLYMERASE SIGMA-54 FACTOR"/>
    <property type="match status" value="1"/>
</dbReference>
<evidence type="ECO:0000259" key="12">
    <source>
        <dbReference type="Pfam" id="PF04963"/>
    </source>
</evidence>
<comment type="similarity">
    <text evidence="1 9">Belongs to the sigma-54 factor family.</text>
</comment>
<evidence type="ECO:0000256" key="9">
    <source>
        <dbReference type="PIRNR" id="PIRNR000774"/>
    </source>
</evidence>
<dbReference type="InterPro" id="IPR007046">
    <property type="entry name" value="RNA_pol_sigma_54_core-bd"/>
</dbReference>
<comment type="function">
    <text evidence="9">Sigma factors are initiation factors that promote the attachment of RNA polymerase to specific initiation sites and are then released.</text>
</comment>
<keyword evidence="5 9" id="KW-0805">Transcription regulation</keyword>
<dbReference type="GO" id="GO:0016987">
    <property type="term" value="F:sigma factor activity"/>
    <property type="evidence" value="ECO:0007669"/>
    <property type="project" value="UniProtKB-KW"/>
</dbReference>
<dbReference type="GO" id="GO:0003677">
    <property type="term" value="F:DNA binding"/>
    <property type="evidence" value="ECO:0007669"/>
    <property type="project" value="UniProtKB-KW"/>
</dbReference>
<dbReference type="NCBIfam" id="NF004595">
    <property type="entry name" value="PRK05932.1-2"/>
    <property type="match status" value="1"/>
</dbReference>
<sequence length="500" mass="55650">MTQITYELQARQQTSLTPRLQQSVKLLQMSTLDFSREVAEAIANNPFLEEPEDPVASDEKSGLADHGFEDTPSLMDNEVAADPAQYVDADNGQDVTPPETEYLASSLTDAPAYSGDYPTQRNSDRPDSDVGQWARSTGSLQESLRADLCSYHLSERERYLTEFIIEALDDDGYLRVPFSELASAQEFTPPVSNDEWEIALRLVQQLGQPGLAARNLPECLTLQLNALPDHEPGKAMALRIVDEAIERLGRCDYAGLAKALSCTEETIQEACMLIRTLSPRPGGQYSAVDPSCYVIPDAIVRKVGRLWVATSNEEATPRACLNNAYAQLFRQSRYGDRSLMAQALQEARWLMRSLEQRKSTIQLVAQAIVARQQTFFDYGEIALRPMMLSEIADELGMHESTISRATSNKYLASPRGIYEFKSFFSRELATQSGGTCSAVAVRALIQEMIDAEDPKEPLSDVVLARKLAREGVVVARRTVSKYRAQIKCPPADLRRRPSYS</sequence>
<keyword evidence="7 9" id="KW-0238">DNA-binding</keyword>
<feature type="compositionally biased region" description="Basic and acidic residues" evidence="10">
    <location>
        <begin position="57"/>
        <end position="69"/>
    </location>
</feature>
<evidence type="ECO:0000256" key="1">
    <source>
        <dbReference type="ARBA" id="ARBA00008798"/>
    </source>
</evidence>
<keyword evidence="8 9" id="KW-0804">Transcription</keyword>
<dbReference type="NCBIfam" id="TIGR02395">
    <property type="entry name" value="rpoN_sigma"/>
    <property type="match status" value="1"/>
</dbReference>
<dbReference type="Gene3D" id="1.10.10.1330">
    <property type="entry name" value="RNA polymerase sigma-54 factor, core-binding domain"/>
    <property type="match status" value="1"/>
</dbReference>
<evidence type="ECO:0000313" key="13">
    <source>
        <dbReference type="EMBL" id="PLC54556.1"/>
    </source>
</evidence>
<dbReference type="InterPro" id="IPR038709">
    <property type="entry name" value="RpoN_core-bd_sf"/>
</dbReference>
<dbReference type="PROSITE" id="PS50044">
    <property type="entry name" value="SIGMA54_3"/>
    <property type="match status" value="1"/>
</dbReference>
<keyword evidence="14" id="KW-1185">Reference proteome</keyword>
<dbReference type="OrthoDB" id="9814402at2"/>
<comment type="caution">
    <text evidence="13">The sequence shown here is derived from an EMBL/GenBank/DDBJ whole genome shotgun (WGS) entry which is preliminary data.</text>
</comment>
<keyword evidence="3 9" id="KW-0808">Transferase</keyword>
<gene>
    <name evidence="13" type="ORF">CR155_07230</name>
</gene>
<dbReference type="RefSeq" id="WP_102069325.1">
    <property type="nucleotide sequence ID" value="NZ_PDNV01000004.1"/>
</dbReference>
<dbReference type="GO" id="GO:0000428">
    <property type="term" value="C:DNA-directed RNA polymerase complex"/>
    <property type="evidence" value="ECO:0007669"/>
    <property type="project" value="UniProtKB-KW"/>
</dbReference>
<dbReference type="GO" id="GO:0006352">
    <property type="term" value="P:DNA-templated transcription initiation"/>
    <property type="evidence" value="ECO:0007669"/>
    <property type="project" value="InterPro"/>
</dbReference>
<evidence type="ECO:0000259" key="11">
    <source>
        <dbReference type="Pfam" id="PF04552"/>
    </source>
</evidence>
<feature type="domain" description="RNA polymerase sigma factor 54 DNA-binding" evidence="11">
    <location>
        <begin position="339"/>
        <end position="496"/>
    </location>
</feature>
<dbReference type="InterPro" id="IPR007634">
    <property type="entry name" value="RNA_pol_sigma_54_DNA-bd"/>
</dbReference>
<feature type="region of interest" description="Disordered" evidence="10">
    <location>
        <begin position="108"/>
        <end position="137"/>
    </location>
</feature>
<evidence type="ECO:0000256" key="6">
    <source>
        <dbReference type="ARBA" id="ARBA00023082"/>
    </source>
</evidence>
<dbReference type="GO" id="GO:0016779">
    <property type="term" value="F:nucleotidyltransferase activity"/>
    <property type="evidence" value="ECO:0007669"/>
    <property type="project" value="UniProtKB-KW"/>
</dbReference>
<dbReference type="Pfam" id="PF04963">
    <property type="entry name" value="Sigma54_CBD"/>
    <property type="match status" value="1"/>
</dbReference>
<dbReference type="GO" id="GO:0001216">
    <property type="term" value="F:DNA-binding transcription activator activity"/>
    <property type="evidence" value="ECO:0007669"/>
    <property type="project" value="InterPro"/>
</dbReference>
<evidence type="ECO:0000256" key="10">
    <source>
        <dbReference type="SAM" id="MobiDB-lite"/>
    </source>
</evidence>
<dbReference type="NCBIfam" id="NF009118">
    <property type="entry name" value="PRK12469.1"/>
    <property type="match status" value="1"/>
</dbReference>
<evidence type="ECO:0000256" key="7">
    <source>
        <dbReference type="ARBA" id="ARBA00023125"/>
    </source>
</evidence>
<evidence type="ECO:0000313" key="14">
    <source>
        <dbReference type="Proteomes" id="UP000234328"/>
    </source>
</evidence>
<dbReference type="PANTHER" id="PTHR32248:SF4">
    <property type="entry name" value="RNA POLYMERASE SIGMA-54 FACTOR"/>
    <property type="match status" value="1"/>
</dbReference>
<dbReference type="Pfam" id="PF04552">
    <property type="entry name" value="Sigma54_DBD"/>
    <property type="match status" value="1"/>
</dbReference>
<name>A0A2N4UHQ3_9BURK</name>
<keyword evidence="4 9" id="KW-0548">Nucleotidyltransferase</keyword>
<dbReference type="Pfam" id="PF00309">
    <property type="entry name" value="Sigma54_AID"/>
    <property type="match status" value="1"/>
</dbReference>
<dbReference type="PIRSF" id="PIRSF000774">
    <property type="entry name" value="RpoN"/>
    <property type="match status" value="1"/>
</dbReference>
<dbReference type="EMBL" id="PDNV01000004">
    <property type="protein sequence ID" value="PLC54556.1"/>
    <property type="molecule type" value="Genomic_DNA"/>
</dbReference>
<evidence type="ECO:0000256" key="3">
    <source>
        <dbReference type="ARBA" id="ARBA00022679"/>
    </source>
</evidence>
<evidence type="ECO:0000256" key="4">
    <source>
        <dbReference type="ARBA" id="ARBA00022695"/>
    </source>
</evidence>
<keyword evidence="2 9" id="KW-0240">DNA-directed RNA polymerase</keyword>
<evidence type="ECO:0000256" key="5">
    <source>
        <dbReference type="ARBA" id="ARBA00023015"/>
    </source>
</evidence>
<dbReference type="PRINTS" id="PR00045">
    <property type="entry name" value="SIGMA54FCT"/>
</dbReference>
<dbReference type="Proteomes" id="UP000234328">
    <property type="component" value="Unassembled WGS sequence"/>
</dbReference>
<organism evidence="13 14">
    <name type="scientific">Pollutimonas nitritireducens</name>
    <dbReference type="NCBI Taxonomy" id="2045209"/>
    <lineage>
        <taxon>Bacteria</taxon>
        <taxon>Pseudomonadati</taxon>
        <taxon>Pseudomonadota</taxon>
        <taxon>Betaproteobacteria</taxon>
        <taxon>Burkholderiales</taxon>
        <taxon>Alcaligenaceae</taxon>
        <taxon>Pollutimonas</taxon>
    </lineage>
</organism>
<dbReference type="AlphaFoldDB" id="A0A2N4UHQ3"/>
<feature type="domain" description="RNA polymerase sigma factor 54 core-binding" evidence="12">
    <location>
        <begin position="133"/>
        <end position="325"/>
    </location>
</feature>
<dbReference type="Gene3D" id="1.10.10.60">
    <property type="entry name" value="Homeodomain-like"/>
    <property type="match status" value="1"/>
</dbReference>
<dbReference type="PROSITE" id="PS00717">
    <property type="entry name" value="SIGMA54_1"/>
    <property type="match status" value="1"/>
</dbReference>
<proteinExistence type="inferred from homology"/>
<reference evidence="13 14" key="1">
    <citation type="submission" date="2017-10" db="EMBL/GenBank/DDBJ databases">
        <title>Two draft genome sequences of Pusillimonas sp. strains isolated from a nitrate- and radionuclide-contaminated groundwater in Russia.</title>
        <authorList>
            <person name="Grouzdev D.S."/>
            <person name="Tourova T.P."/>
            <person name="Goeva M.A."/>
            <person name="Babich T.L."/>
            <person name="Sokolova D.S."/>
            <person name="Abdullin R."/>
            <person name="Poltaraus A.B."/>
            <person name="Toshchakov S.V."/>
            <person name="Nazina T.N."/>
        </authorList>
    </citation>
    <scope>NUCLEOTIDE SEQUENCE [LARGE SCALE GENOMIC DNA]</scope>
    <source>
        <strain evidence="13 14">JR1/69-2-13</strain>
    </source>
</reference>